<organism evidence="3 4">
    <name type="scientific">Arthrobacter alpinus</name>
    <dbReference type="NCBI Taxonomy" id="656366"/>
    <lineage>
        <taxon>Bacteria</taxon>
        <taxon>Bacillati</taxon>
        <taxon>Actinomycetota</taxon>
        <taxon>Actinomycetes</taxon>
        <taxon>Micrococcales</taxon>
        <taxon>Micrococcaceae</taxon>
        <taxon>Arthrobacter</taxon>
    </lineage>
</organism>
<dbReference type="PANTHER" id="PTHR10046">
    <property type="entry name" value="ATP DEPENDENT LON PROTEASE FAMILY MEMBER"/>
    <property type="match status" value="1"/>
</dbReference>
<dbReference type="EMBL" id="CP013200">
    <property type="protein sequence ID" value="ALO66240.1"/>
    <property type="molecule type" value="Genomic_DNA"/>
</dbReference>
<dbReference type="AlphaFoldDB" id="A0A0S2LYD2"/>
<sequence length="342" mass="34656">MAISGVLALVLGVAALTIPAPYVVESPGPAINTIADFNGKPIITVSGHESFPPAAGSLALTTVHMTGGLPDSRINFFDTLKSWLSPLDTVYPAELIYPPGTSQDAVNSENSAAMTGSQENATAAAMTAMGIDFESNLAVAAVPADGAATGILKPDDVLITIDGKKVTDLGVIQAALAHGKGAPVQLTVRRNDAEQKLSLTPKLGSEGKYLLGVQIQNVFKFPFDVKITLSNIGGPSAGMIFALGIMDSLTPGDLTGGKKFAGTGTIDPEGNVGAIGGIAQKLVGARSTGADYFLAPAANCGDVVGHIPDGLQVIKVSTLKEAHDAVALIGSGKDGSGLPTCK</sequence>
<feature type="active site" evidence="1">
    <location>
        <position position="236"/>
    </location>
</feature>
<evidence type="ECO:0000313" key="4">
    <source>
        <dbReference type="Proteomes" id="UP000059574"/>
    </source>
</evidence>
<dbReference type="GO" id="GO:0030163">
    <property type="term" value="P:protein catabolic process"/>
    <property type="evidence" value="ECO:0007669"/>
    <property type="project" value="InterPro"/>
</dbReference>
<protein>
    <recommendedName>
        <fullName evidence="1">endopeptidase La</fullName>
        <ecNumber evidence="1">3.4.21.53</ecNumber>
    </recommendedName>
</protein>
<dbReference type="SUPFAM" id="SSF54211">
    <property type="entry name" value="Ribosomal protein S5 domain 2-like"/>
    <property type="match status" value="1"/>
</dbReference>
<gene>
    <name evidence="3" type="ORF">AS189_06705</name>
</gene>
<dbReference type="GO" id="GO:0006508">
    <property type="term" value="P:proteolysis"/>
    <property type="evidence" value="ECO:0007669"/>
    <property type="project" value="UniProtKB-KW"/>
</dbReference>
<keyword evidence="1" id="KW-0645">Protease</keyword>
<dbReference type="InterPro" id="IPR001478">
    <property type="entry name" value="PDZ"/>
</dbReference>
<reference evidence="4" key="1">
    <citation type="submission" date="2015-11" db="EMBL/GenBank/DDBJ databases">
        <authorList>
            <person name="Kumar R."/>
            <person name="Singh D."/>
            <person name="Swarnkar M.K."/>
            <person name="Singh A.K."/>
            <person name="Kumar S."/>
        </authorList>
    </citation>
    <scope>NUCLEOTIDE SEQUENCE [LARGE SCALE GENOMIC DNA]</scope>
    <source>
        <strain evidence="4">ERGS4:06</strain>
    </source>
</reference>
<proteinExistence type="inferred from homology"/>
<dbReference type="InterPro" id="IPR020568">
    <property type="entry name" value="Ribosomal_Su5_D2-typ_SF"/>
</dbReference>
<dbReference type="InterPro" id="IPR008269">
    <property type="entry name" value="Lon_proteolytic"/>
</dbReference>
<dbReference type="InterPro" id="IPR014721">
    <property type="entry name" value="Ribsml_uS5_D2-typ_fold_subgr"/>
</dbReference>
<dbReference type="Pfam" id="PF05362">
    <property type="entry name" value="Lon_C"/>
    <property type="match status" value="1"/>
</dbReference>
<dbReference type="GO" id="GO:0005524">
    <property type="term" value="F:ATP binding"/>
    <property type="evidence" value="ECO:0007669"/>
    <property type="project" value="InterPro"/>
</dbReference>
<feature type="active site" evidence="1">
    <location>
        <position position="281"/>
    </location>
</feature>
<feature type="domain" description="Lon proteolytic" evidence="2">
    <location>
        <begin position="155"/>
        <end position="329"/>
    </location>
</feature>
<dbReference type="GO" id="GO:0004252">
    <property type="term" value="F:serine-type endopeptidase activity"/>
    <property type="evidence" value="ECO:0007669"/>
    <property type="project" value="UniProtKB-UniRule"/>
</dbReference>
<evidence type="ECO:0000259" key="2">
    <source>
        <dbReference type="PROSITE" id="PS51786"/>
    </source>
</evidence>
<dbReference type="GO" id="GO:0004176">
    <property type="term" value="F:ATP-dependent peptidase activity"/>
    <property type="evidence" value="ECO:0007669"/>
    <property type="project" value="UniProtKB-UniRule"/>
</dbReference>
<dbReference type="PROSITE" id="PS51786">
    <property type="entry name" value="LON_PROTEOLYTIC"/>
    <property type="match status" value="1"/>
</dbReference>
<accession>A0A0S2LYD2</accession>
<dbReference type="EC" id="3.4.21.53" evidence="1"/>
<keyword evidence="1" id="KW-0720">Serine protease</keyword>
<keyword evidence="1" id="KW-0378">Hydrolase</keyword>
<dbReference type="RefSeq" id="WP_062286860.1">
    <property type="nucleotide sequence ID" value="NZ_CP013200.1"/>
</dbReference>
<dbReference type="Pfam" id="PF13180">
    <property type="entry name" value="PDZ_2"/>
    <property type="match status" value="1"/>
</dbReference>
<evidence type="ECO:0000313" key="3">
    <source>
        <dbReference type="EMBL" id="ALO66240.1"/>
    </source>
</evidence>
<dbReference type="InterPro" id="IPR036034">
    <property type="entry name" value="PDZ_sf"/>
</dbReference>
<dbReference type="Proteomes" id="UP000059574">
    <property type="component" value="Chromosome"/>
</dbReference>
<dbReference type="InterPro" id="IPR027065">
    <property type="entry name" value="Lon_Prtase"/>
</dbReference>
<reference evidence="3 4" key="2">
    <citation type="journal article" date="2016" name="J. Biotechnol.">
        <title>Complete genome sequence of Arthrobacter alpinus ERGS4:06, a yellow pigmented bacterium tolerant to cold and radiations isolated from Sikkim Himalaya.</title>
        <authorList>
            <person name="Kumar R."/>
            <person name="Singh D."/>
            <person name="Swarnkar M.K."/>
            <person name="Singh A.K."/>
            <person name="Kumar S."/>
        </authorList>
    </citation>
    <scope>NUCLEOTIDE SEQUENCE [LARGE SCALE GENOMIC DNA]</scope>
    <source>
        <strain evidence="3 4">ERGS4:06</strain>
    </source>
</reference>
<comment type="similarity">
    <text evidence="1">Belongs to the peptidase S16 family.</text>
</comment>
<dbReference type="SUPFAM" id="SSF50156">
    <property type="entry name" value="PDZ domain-like"/>
    <property type="match status" value="1"/>
</dbReference>
<comment type="catalytic activity">
    <reaction evidence="1">
        <text>Hydrolysis of proteins in presence of ATP.</text>
        <dbReference type="EC" id="3.4.21.53"/>
    </reaction>
</comment>
<evidence type="ECO:0000256" key="1">
    <source>
        <dbReference type="PROSITE-ProRule" id="PRU01122"/>
    </source>
</evidence>
<name>A0A0S2LYD2_9MICC</name>
<dbReference type="Gene3D" id="3.30.230.10">
    <property type="match status" value="1"/>
</dbReference>